<dbReference type="HOGENOM" id="CLU_013985_20_0_7"/>
<dbReference type="eggNOG" id="COG1670">
    <property type="taxonomic scope" value="Bacteria"/>
</dbReference>
<evidence type="ECO:0000259" key="1">
    <source>
        <dbReference type="PROSITE" id="PS51186"/>
    </source>
</evidence>
<keyword evidence="3" id="KW-1185">Reference proteome</keyword>
<proteinExistence type="predicted"/>
<dbReference type="PROSITE" id="PS51186">
    <property type="entry name" value="GNAT"/>
    <property type="match status" value="1"/>
</dbReference>
<evidence type="ECO:0000313" key="3">
    <source>
        <dbReference type="Proteomes" id="UP000001522"/>
    </source>
</evidence>
<accession>D3UIV1</accession>
<dbReference type="PANTHER" id="PTHR43415:SF3">
    <property type="entry name" value="GNAT-FAMILY ACETYLTRANSFERASE"/>
    <property type="match status" value="1"/>
</dbReference>
<dbReference type="RefSeq" id="WP_013023495.1">
    <property type="nucleotide sequence ID" value="NC_013949.1"/>
</dbReference>
<dbReference type="InterPro" id="IPR020036">
    <property type="entry name" value="PseH"/>
</dbReference>
<dbReference type="Gene3D" id="3.40.630.30">
    <property type="match status" value="1"/>
</dbReference>
<dbReference type="Pfam" id="PF00583">
    <property type="entry name" value="Acetyltransf_1"/>
    <property type="match status" value="1"/>
</dbReference>
<dbReference type="InterPro" id="IPR016181">
    <property type="entry name" value="Acyl_CoA_acyltransferase"/>
</dbReference>
<sequence length="180" mass="20851">MAKIFCFAGMDAINFIDLSEEEIFQVLAFRNHPEISRWMYDASPISLQRHLQFLENLKHSASSCYWLFKKEGQALGVGSITRRNFSHKSAHFGLYKNPNERRAGDGILQFLEHIAFDHLGLHSVVLEVMEENQRAIACYERNGFVRTGTLQEYVFVNQQYQDVFIYGKINPQHSPSCSRD</sequence>
<keyword evidence="2" id="KW-0282">Flagellum</keyword>
<dbReference type="Proteomes" id="UP000001522">
    <property type="component" value="Chromosome"/>
</dbReference>
<dbReference type="STRING" id="679897.HMU11710"/>
<reference evidence="2 3" key="1">
    <citation type="journal article" date="2010" name="BMC Genomics">
        <title>Comparative genomics and proteomics of Helicobacter mustelae, an ulcerogenic and carcinogenic gastric pathogen.</title>
        <authorList>
            <person name="O'Toole P.W."/>
            <person name="Snelling W.J."/>
            <person name="Canchaya C."/>
            <person name="Forde B.M."/>
            <person name="Hardie K.R."/>
            <person name="Josenhans C."/>
            <person name="Graham R.L.J."/>
            <person name="McMullan G."/>
            <person name="Parkhill J."/>
            <person name="Belda E."/>
            <person name="Bentley S.D."/>
        </authorList>
    </citation>
    <scope>NUCLEOTIDE SEQUENCE [LARGE SCALE GENOMIC DNA]</scope>
    <source>
        <strain evidence="3">ATCC 43772 / LMG 18044 / NCTC 12198 / 12198</strain>
    </source>
</reference>
<dbReference type="PANTHER" id="PTHR43415">
    <property type="entry name" value="SPERMIDINE N(1)-ACETYLTRANSFERASE"/>
    <property type="match status" value="1"/>
</dbReference>
<feature type="domain" description="N-acetyltransferase" evidence="1">
    <location>
        <begin position="13"/>
        <end position="171"/>
    </location>
</feature>
<keyword evidence="2" id="KW-0969">Cilium</keyword>
<organism evidence="2 3">
    <name type="scientific">Helicobacter mustelae (strain ATCC 43772 / CCUG 25715 / CIP 103759 / LMG 18044 / NCTC 12198 / R85-136P)</name>
    <name type="common">Campylobacter mustelae</name>
    <dbReference type="NCBI Taxonomy" id="679897"/>
    <lineage>
        <taxon>Bacteria</taxon>
        <taxon>Pseudomonadati</taxon>
        <taxon>Campylobacterota</taxon>
        <taxon>Epsilonproteobacteria</taxon>
        <taxon>Campylobacterales</taxon>
        <taxon>Helicobacteraceae</taxon>
        <taxon>Helicobacter</taxon>
    </lineage>
</organism>
<dbReference type="InterPro" id="IPR000182">
    <property type="entry name" value="GNAT_dom"/>
</dbReference>
<dbReference type="KEGG" id="hms:HMU11710"/>
<dbReference type="SUPFAM" id="SSF55729">
    <property type="entry name" value="Acyl-CoA N-acyltransferases (Nat)"/>
    <property type="match status" value="1"/>
</dbReference>
<dbReference type="EMBL" id="FN555004">
    <property type="protein sequence ID" value="CBG40426.1"/>
    <property type="molecule type" value="Genomic_DNA"/>
</dbReference>
<dbReference type="GO" id="GO:0016747">
    <property type="term" value="F:acyltransferase activity, transferring groups other than amino-acyl groups"/>
    <property type="evidence" value="ECO:0007669"/>
    <property type="project" value="InterPro"/>
</dbReference>
<dbReference type="NCBIfam" id="TIGR03585">
    <property type="entry name" value="PseH"/>
    <property type="match status" value="1"/>
</dbReference>
<evidence type="ECO:0000313" key="2">
    <source>
        <dbReference type="EMBL" id="CBG40426.1"/>
    </source>
</evidence>
<protein>
    <submittedName>
        <fullName evidence="2">Putative flagellar modification protein FlaG/FlmH</fullName>
    </submittedName>
</protein>
<keyword evidence="2" id="KW-0966">Cell projection</keyword>
<name>D3UIV1_HELM1</name>
<gene>
    <name evidence="2" type="primary">flaG1</name>
    <name evidence="2" type="synonym">flmH</name>
    <name evidence="2" type="ordered locus">HMU11710</name>
</gene>
<dbReference type="AlphaFoldDB" id="D3UIV1"/>